<evidence type="ECO:0000256" key="1">
    <source>
        <dbReference type="ARBA" id="ARBA00023015"/>
    </source>
</evidence>
<dbReference type="PROSITE" id="PS51078">
    <property type="entry name" value="ICLR_ED"/>
    <property type="match status" value="1"/>
</dbReference>
<comment type="caution">
    <text evidence="5">The sequence shown here is derived from an EMBL/GenBank/DDBJ whole genome shotgun (WGS) entry which is preliminary data.</text>
</comment>
<evidence type="ECO:0000313" key="6">
    <source>
        <dbReference type="Proteomes" id="UP000067448"/>
    </source>
</evidence>
<proteinExistence type="predicted"/>
<dbReference type="InterPro" id="IPR050707">
    <property type="entry name" value="HTH_MetabolicPath_Reg"/>
</dbReference>
<accession>A0A100JJI3</accession>
<dbReference type="Proteomes" id="UP000067448">
    <property type="component" value="Unassembled WGS sequence"/>
</dbReference>
<reference evidence="6" key="1">
    <citation type="submission" date="2015-11" db="EMBL/GenBank/DDBJ databases">
        <authorList>
            <consortium name="Cross-ministerial Strategic Innovation Promotion Program (SIP) consortium"/>
            <person name="Tomihama T."/>
            <person name="Ikenaga M."/>
            <person name="Sakai M."/>
            <person name="Okubo T."/>
            <person name="Ikeda S."/>
        </authorList>
    </citation>
    <scope>NUCLEOTIDE SEQUENCE [LARGE SCALE GENOMIC DNA]</scope>
    <source>
        <strain evidence="6">S58</strain>
    </source>
</reference>
<dbReference type="PANTHER" id="PTHR30136">
    <property type="entry name" value="HELIX-TURN-HELIX TRANSCRIPTIONAL REGULATOR, ICLR FAMILY"/>
    <property type="match status" value="1"/>
</dbReference>
<dbReference type="InterPro" id="IPR014757">
    <property type="entry name" value="Tscrpt_reg_IclR_C"/>
</dbReference>
<organism evidence="5 6">
    <name type="scientific">Streptomyces scabiei</name>
    <dbReference type="NCBI Taxonomy" id="1930"/>
    <lineage>
        <taxon>Bacteria</taxon>
        <taxon>Bacillati</taxon>
        <taxon>Actinomycetota</taxon>
        <taxon>Actinomycetes</taxon>
        <taxon>Kitasatosporales</taxon>
        <taxon>Streptomycetaceae</taxon>
        <taxon>Streptomyces</taxon>
    </lineage>
</organism>
<sequence>MSSHAGSVATPSRRSSARYSARVTTNGPSSGQPGLGAASSLRMALRMVNTVLDREASGRTGFNVSRLADEVGVERSKASRTTQDLCDKGFLERRDDSTLRVGNAFFAAAASLHPGLLRRSRPLLRRIAVEHGVGARLSVRDGVQVRLLRAESAADFAQEWPGRAGLVTPCWCTGAGRALLLDHTAEEISVLLDDYELIGVGGPNAAHSAAELTAANDRDRLRGIIAAHGEFEHGVTEYAVPVRDTGGHIRAAVSVVGRQQELLSRERTLHSALTTAAAALAESIDDDATGR</sequence>
<reference evidence="6" key="3">
    <citation type="submission" date="2016-02" db="EMBL/GenBank/DDBJ databases">
        <title>Draft genome of pathogenic Streptomyces sp. in Japan.</title>
        <authorList>
            <person name="Tomihama T."/>
            <person name="Ikenaga M."/>
            <person name="Sakai M."/>
            <person name="Okubo T."/>
            <person name="Ikeda S."/>
        </authorList>
    </citation>
    <scope>NUCLEOTIDE SEQUENCE [LARGE SCALE GENOMIC DNA]</scope>
    <source>
        <strain evidence="6">S58</strain>
    </source>
</reference>
<dbReference type="Pfam" id="PF01614">
    <property type="entry name" value="IclR_C"/>
    <property type="match status" value="1"/>
</dbReference>
<dbReference type="InterPro" id="IPR036388">
    <property type="entry name" value="WH-like_DNA-bd_sf"/>
</dbReference>
<dbReference type="InterPro" id="IPR029016">
    <property type="entry name" value="GAF-like_dom_sf"/>
</dbReference>
<dbReference type="GO" id="GO:0003677">
    <property type="term" value="F:DNA binding"/>
    <property type="evidence" value="ECO:0007669"/>
    <property type="project" value="TreeGrafter"/>
</dbReference>
<dbReference type="EMBL" id="BCMM01000003">
    <property type="protein sequence ID" value="GAQ60699.1"/>
    <property type="molecule type" value="Genomic_DNA"/>
</dbReference>
<feature type="domain" description="IclR-ED" evidence="4">
    <location>
        <begin position="97"/>
        <end position="290"/>
    </location>
</feature>
<feature type="compositionally biased region" description="Polar residues" evidence="3">
    <location>
        <begin position="23"/>
        <end position="32"/>
    </location>
</feature>
<evidence type="ECO:0000256" key="2">
    <source>
        <dbReference type="ARBA" id="ARBA00023163"/>
    </source>
</evidence>
<dbReference type="PANTHER" id="PTHR30136:SF35">
    <property type="entry name" value="HTH-TYPE TRANSCRIPTIONAL REGULATOR RV1719"/>
    <property type="match status" value="1"/>
</dbReference>
<evidence type="ECO:0000259" key="4">
    <source>
        <dbReference type="PROSITE" id="PS51078"/>
    </source>
</evidence>
<dbReference type="GO" id="GO:0003700">
    <property type="term" value="F:DNA-binding transcription factor activity"/>
    <property type="evidence" value="ECO:0007669"/>
    <property type="project" value="TreeGrafter"/>
</dbReference>
<feature type="compositionally biased region" description="Low complexity" evidence="3">
    <location>
        <begin position="12"/>
        <end position="22"/>
    </location>
</feature>
<evidence type="ECO:0000256" key="3">
    <source>
        <dbReference type="SAM" id="MobiDB-lite"/>
    </source>
</evidence>
<dbReference type="GO" id="GO:0045892">
    <property type="term" value="P:negative regulation of DNA-templated transcription"/>
    <property type="evidence" value="ECO:0007669"/>
    <property type="project" value="TreeGrafter"/>
</dbReference>
<name>A0A100JJI3_STRSC</name>
<feature type="region of interest" description="Disordered" evidence="3">
    <location>
        <begin position="1"/>
        <end position="37"/>
    </location>
</feature>
<reference evidence="5 6" key="2">
    <citation type="journal article" date="2016" name="Genome Announc.">
        <title>Draft Genome Sequences of Streptomyces scabiei S58, Streptomyces turgidiscabies T45, and Streptomyces acidiscabies a10, the Pathogens of Potato Common Scab, Isolated in Japan.</title>
        <authorList>
            <person name="Tomihama T."/>
            <person name="Nishi Y."/>
            <person name="Sakai M."/>
            <person name="Ikenaga M."/>
            <person name="Okubo T."/>
            <person name="Ikeda S."/>
        </authorList>
    </citation>
    <scope>NUCLEOTIDE SEQUENCE [LARGE SCALE GENOMIC DNA]</scope>
    <source>
        <strain evidence="5 6">S58</strain>
    </source>
</reference>
<keyword evidence="2" id="KW-0804">Transcription</keyword>
<gene>
    <name evidence="5" type="ORF">SsS58_01041</name>
</gene>
<protein>
    <submittedName>
        <fullName evidence="5">Bacterial transcriptional regulator</fullName>
    </submittedName>
</protein>
<dbReference type="SUPFAM" id="SSF55781">
    <property type="entry name" value="GAF domain-like"/>
    <property type="match status" value="1"/>
</dbReference>
<dbReference type="InterPro" id="IPR036390">
    <property type="entry name" value="WH_DNA-bd_sf"/>
</dbReference>
<dbReference type="Gene3D" id="3.30.450.40">
    <property type="match status" value="1"/>
</dbReference>
<evidence type="ECO:0000313" key="5">
    <source>
        <dbReference type="EMBL" id="GAQ60699.1"/>
    </source>
</evidence>
<dbReference type="AlphaFoldDB" id="A0A100JJI3"/>
<dbReference type="SUPFAM" id="SSF46785">
    <property type="entry name" value="Winged helix' DNA-binding domain"/>
    <property type="match status" value="1"/>
</dbReference>
<keyword evidence="1" id="KW-0805">Transcription regulation</keyword>
<dbReference type="Gene3D" id="1.10.10.10">
    <property type="entry name" value="Winged helix-like DNA-binding domain superfamily/Winged helix DNA-binding domain"/>
    <property type="match status" value="1"/>
</dbReference>